<dbReference type="PATRIC" id="fig|288681.22.peg.5638"/>
<reference evidence="2" key="1">
    <citation type="journal article" date="2006" name="J. Bacteriol.">
        <title>Pathogenomic sequence analysis of Bacillus cereus and Bacillus thuringiensis isolates closely related to Bacillus anthracis.</title>
        <authorList>
            <person name="Han C.S."/>
            <person name="Xie G."/>
            <person name="Challacombe J.F."/>
            <person name="Altherr M.R."/>
            <person name="Bhotika S.S."/>
            <person name="Brown N."/>
            <person name="Bruce D."/>
            <person name="Campbell C.S."/>
            <person name="Campbell M.L."/>
            <person name="Chen J."/>
            <person name="Chertkov O."/>
            <person name="Cleland C."/>
            <person name="Dimitrijevic M."/>
            <person name="Doggett N.A."/>
            <person name="Fawcett J.J."/>
            <person name="Glavina T."/>
            <person name="Goodwin L.A."/>
            <person name="Green L.D."/>
            <person name="Hill K.K."/>
            <person name="Hitchcock P."/>
            <person name="Jackson P.J."/>
            <person name="Keim P."/>
            <person name="Kewalramani A.R."/>
            <person name="Longmire J."/>
            <person name="Lucas S."/>
            <person name="Malfatti S."/>
            <person name="McMurry K."/>
            <person name="Meincke L.J."/>
            <person name="Misra M."/>
            <person name="Moseman B.L."/>
            <person name="Mundt M."/>
            <person name="Munk A.C."/>
            <person name="Okinaka R.T."/>
            <person name="Parson-Quintana B."/>
            <person name="Reilly L.P."/>
            <person name="Richardson P."/>
            <person name="Robinson D.L."/>
            <person name="Rubin E."/>
            <person name="Saunders E."/>
            <person name="Tapia R."/>
            <person name="Tesmer J.G."/>
            <person name="Thayer N."/>
            <person name="Thompson L.S."/>
            <person name="Tice H."/>
            <person name="Ticknor L.O."/>
            <person name="Wills P.L."/>
            <person name="Brettin T.S."/>
            <person name="Gilna P."/>
        </authorList>
    </citation>
    <scope>NUCLEOTIDE SEQUENCE [LARGE SCALE GENOMIC DNA]</scope>
    <source>
        <strain evidence="2">ZK / E33L</strain>
        <plasmid evidence="2">pE33L466</plasmid>
    </source>
</reference>
<keyword evidence="1" id="KW-0614">Plasmid</keyword>
<dbReference type="AlphaFoldDB" id="Q4V1S3"/>
<dbReference type="RefSeq" id="WP_011270241.1">
    <property type="nucleotide sequence ID" value="NC_007103.1"/>
</dbReference>
<sequence>MEQFFNHFLTGQTVILKQMEQNHLEYFAQMENEKSTLLLANDDLPFPTTLEDNTTFFNGISSKKEEFFGVFLIRDRMN</sequence>
<dbReference type="KEGG" id="bcz:pE33L466_0176"/>
<geneLocation type="plasmid" evidence="1 2">
    <name>pE33L466</name>
</geneLocation>
<dbReference type="EMBL" id="CP000040">
    <property type="protein sequence ID" value="AAY60334.1"/>
    <property type="molecule type" value="Genomic_DNA"/>
</dbReference>
<accession>Q4V1S3</accession>
<name>Q4V1S3_BACCZ</name>
<gene>
    <name evidence="1" type="ordered locus">pE33L466_0176</name>
</gene>
<evidence type="ECO:0000313" key="1">
    <source>
        <dbReference type="EMBL" id="AAY60334.1"/>
    </source>
</evidence>
<dbReference type="Proteomes" id="UP000002612">
    <property type="component" value="Plasmid pE33L466"/>
</dbReference>
<organism evidence="1 2">
    <name type="scientific">Bacillus cereus (strain ZK / E33L)</name>
    <dbReference type="NCBI Taxonomy" id="288681"/>
    <lineage>
        <taxon>Bacteria</taxon>
        <taxon>Bacillati</taxon>
        <taxon>Bacillota</taxon>
        <taxon>Bacilli</taxon>
        <taxon>Bacillales</taxon>
        <taxon>Bacillaceae</taxon>
        <taxon>Bacillus</taxon>
        <taxon>Bacillus cereus group</taxon>
    </lineage>
</organism>
<evidence type="ECO:0000313" key="2">
    <source>
        <dbReference type="Proteomes" id="UP000002612"/>
    </source>
</evidence>
<protein>
    <submittedName>
        <fullName evidence="1">Uncharacterized protein</fullName>
    </submittedName>
</protein>
<proteinExistence type="predicted"/>